<dbReference type="EMBL" id="JACHFL010000001">
    <property type="protein sequence ID" value="MBB5361358.1"/>
    <property type="molecule type" value="Genomic_DNA"/>
</dbReference>
<gene>
    <name evidence="1" type="ORF">HNQ08_000429</name>
</gene>
<keyword evidence="2" id="KW-1185">Reference proteome</keyword>
<reference evidence="1 2" key="1">
    <citation type="submission" date="2020-08" db="EMBL/GenBank/DDBJ databases">
        <title>Genomic Encyclopedia of Type Strains, Phase IV (KMG-IV): sequencing the most valuable type-strain genomes for metagenomic binning, comparative biology and taxonomic classification.</title>
        <authorList>
            <person name="Goeker M."/>
        </authorList>
    </citation>
    <scope>NUCLEOTIDE SEQUENCE [LARGE SCALE GENOMIC DNA]</scope>
    <source>
        <strain evidence="1 2">DSM 27939</strain>
    </source>
</reference>
<evidence type="ECO:0000313" key="2">
    <source>
        <dbReference type="Proteomes" id="UP000552709"/>
    </source>
</evidence>
<dbReference type="Proteomes" id="UP000552709">
    <property type="component" value="Unassembled WGS sequence"/>
</dbReference>
<evidence type="ECO:0000313" key="1">
    <source>
        <dbReference type="EMBL" id="MBB5361358.1"/>
    </source>
</evidence>
<accession>A0A7W8JR73</accession>
<dbReference type="AlphaFoldDB" id="A0A7W8JR73"/>
<name>A0A7W8JR73_9DEIO</name>
<comment type="caution">
    <text evidence="1">The sequence shown here is derived from an EMBL/GenBank/DDBJ whole genome shotgun (WGS) entry which is preliminary data.</text>
</comment>
<dbReference type="RefSeq" id="WP_184127441.1">
    <property type="nucleotide sequence ID" value="NZ_JACHFL010000001.1"/>
</dbReference>
<proteinExistence type="predicted"/>
<sequence length="73" mass="7978">MIPDILPAVYAALKAEPNGLTLTGLEKRLPYTREAMQGLLYAATEQGYLIATLEPLRPGDTGQACRYRLRGEG</sequence>
<organism evidence="1 2">
    <name type="scientific">Deinococcus humi</name>
    <dbReference type="NCBI Taxonomy" id="662880"/>
    <lineage>
        <taxon>Bacteria</taxon>
        <taxon>Thermotogati</taxon>
        <taxon>Deinococcota</taxon>
        <taxon>Deinococci</taxon>
        <taxon>Deinococcales</taxon>
        <taxon>Deinococcaceae</taxon>
        <taxon>Deinococcus</taxon>
    </lineage>
</organism>
<protein>
    <submittedName>
        <fullName evidence="1">Uncharacterized protein</fullName>
    </submittedName>
</protein>